<feature type="signal peptide" evidence="2">
    <location>
        <begin position="1"/>
        <end position="20"/>
    </location>
</feature>
<accession>A0A086Y759</accession>
<proteinExistence type="predicted"/>
<gene>
    <name evidence="3" type="ORF">CG50_06485</name>
</gene>
<dbReference type="AlphaFoldDB" id="A0A086Y759"/>
<dbReference type="eggNOG" id="COG0687">
    <property type="taxonomic scope" value="Bacteria"/>
</dbReference>
<evidence type="ECO:0000256" key="2">
    <source>
        <dbReference type="SAM" id="SignalP"/>
    </source>
</evidence>
<keyword evidence="4" id="KW-1185">Reference proteome</keyword>
<organism evidence="3 4">
    <name type="scientific">Paenirhodobacter enshiensis</name>
    <dbReference type="NCBI Taxonomy" id="1105367"/>
    <lineage>
        <taxon>Bacteria</taxon>
        <taxon>Pseudomonadati</taxon>
        <taxon>Pseudomonadota</taxon>
        <taxon>Alphaproteobacteria</taxon>
        <taxon>Rhodobacterales</taxon>
        <taxon>Rhodobacter group</taxon>
        <taxon>Paenirhodobacter</taxon>
    </lineage>
</organism>
<protein>
    <submittedName>
        <fullName evidence="3">Spermidine/putrescine ABC transporter substrate-binding protein</fullName>
    </submittedName>
</protein>
<keyword evidence="1 2" id="KW-0732">Signal</keyword>
<feature type="chain" id="PRO_5001817373" evidence="2">
    <location>
        <begin position="21"/>
        <end position="357"/>
    </location>
</feature>
<dbReference type="OrthoDB" id="9815444at2"/>
<evidence type="ECO:0000313" key="3">
    <source>
        <dbReference type="EMBL" id="KFI30109.1"/>
    </source>
</evidence>
<evidence type="ECO:0000313" key="4">
    <source>
        <dbReference type="Proteomes" id="UP000028824"/>
    </source>
</evidence>
<dbReference type="PANTHER" id="PTHR30222:SF2">
    <property type="entry name" value="ABC TRANSPORTER SUBSTRATE-BINDING PROTEIN"/>
    <property type="match status" value="1"/>
</dbReference>
<comment type="caution">
    <text evidence="3">The sequence shown here is derived from an EMBL/GenBank/DDBJ whole genome shotgun (WGS) entry which is preliminary data.</text>
</comment>
<name>A0A086Y759_9RHOB</name>
<dbReference type="CDD" id="cd13589">
    <property type="entry name" value="PBP2_polyamine_RpCGA009"/>
    <property type="match status" value="1"/>
</dbReference>
<sequence>MKKLILTTALTCCMGAAAQADVVVMSWGGSYGKAQTEAYVKPFAEKFGIKTTMIDADNPATPIKAQVEAGNVSVDIASLEYADAVRMCDEGLLEPIDASKLAPAPDGTPATEDFLPGALTDCGVSTDIWANVYAYDSTKFPGEKPTTIADFFDTKKFPGKRGVNKRPKAVLEIALMADGVPAADVYKVLATPEGLDRAFKKLDTIKKDIVWWEAGAQAPQLLADGEVVMTTAYNGRIFNAVADEHKPFVIVWDGQVYENEMFAIPKGAPHAEDAMKFLTYSTSTEGLRRSAQWISYGPARKSALKEDLLFHDGKTEMLPNLPTYPGNMKNALETSMEFWVDHQTELSERFNAWLAAN</sequence>
<dbReference type="PANTHER" id="PTHR30222">
    <property type="entry name" value="SPERMIDINE/PUTRESCINE-BINDING PERIPLASMIC PROTEIN"/>
    <property type="match status" value="1"/>
</dbReference>
<reference evidence="3 4" key="1">
    <citation type="submission" date="2014-03" db="EMBL/GenBank/DDBJ databases">
        <title>Genome of Paenirhodobacter enshiensis DW2-9.</title>
        <authorList>
            <person name="Wang D."/>
            <person name="Wang G."/>
        </authorList>
    </citation>
    <scope>NUCLEOTIDE SEQUENCE [LARGE SCALE GENOMIC DNA]</scope>
    <source>
        <strain evidence="3 4">DW2-9</strain>
    </source>
</reference>
<dbReference type="SUPFAM" id="SSF53850">
    <property type="entry name" value="Periplasmic binding protein-like II"/>
    <property type="match status" value="1"/>
</dbReference>
<evidence type="ECO:0000256" key="1">
    <source>
        <dbReference type="ARBA" id="ARBA00022729"/>
    </source>
</evidence>
<dbReference type="Pfam" id="PF13416">
    <property type="entry name" value="SBP_bac_8"/>
    <property type="match status" value="1"/>
</dbReference>
<dbReference type="InterPro" id="IPR006059">
    <property type="entry name" value="SBP"/>
</dbReference>
<dbReference type="RefSeq" id="WP_036634452.1">
    <property type="nucleotide sequence ID" value="NZ_JFZB01000002.1"/>
</dbReference>
<dbReference type="Proteomes" id="UP000028824">
    <property type="component" value="Unassembled WGS sequence"/>
</dbReference>
<dbReference type="EMBL" id="JFZB01000002">
    <property type="protein sequence ID" value="KFI30109.1"/>
    <property type="molecule type" value="Genomic_DNA"/>
</dbReference>
<dbReference type="Gene3D" id="3.40.190.10">
    <property type="entry name" value="Periplasmic binding protein-like II"/>
    <property type="match status" value="2"/>
</dbReference>
<dbReference type="STRING" id="1105367.CG50_06485"/>